<keyword evidence="1" id="KW-0472">Membrane</keyword>
<keyword evidence="1" id="KW-1133">Transmembrane helix</keyword>
<sequence>RLTCGSGFWLVNKACSVIPVFFLLGLGYSTWRRIRAQTCWTTWPQPIPCLSAIQWHARKVSSKPEKDSDGMRLTRGSGF</sequence>
<proteinExistence type="predicted"/>
<feature type="transmembrane region" description="Helical" evidence="1">
    <location>
        <begin position="6"/>
        <end position="28"/>
    </location>
</feature>
<organism evidence="2">
    <name type="scientific">Mesocestoides corti</name>
    <name type="common">Flatworm</name>
    <dbReference type="NCBI Taxonomy" id="53468"/>
    <lineage>
        <taxon>Eukaryota</taxon>
        <taxon>Metazoa</taxon>
        <taxon>Spiralia</taxon>
        <taxon>Lophotrochozoa</taxon>
        <taxon>Platyhelminthes</taxon>
        <taxon>Cestoda</taxon>
        <taxon>Eucestoda</taxon>
        <taxon>Cyclophyllidea</taxon>
        <taxon>Mesocestoididae</taxon>
        <taxon>Mesocestoides</taxon>
    </lineage>
</organism>
<evidence type="ECO:0000313" key="2">
    <source>
        <dbReference type="WBParaSite" id="MCU_005585-RB"/>
    </source>
</evidence>
<evidence type="ECO:0000256" key="1">
    <source>
        <dbReference type="SAM" id="Phobius"/>
    </source>
</evidence>
<name>A0A5K3F5E3_MESCO</name>
<reference evidence="2" key="1">
    <citation type="submission" date="2019-11" db="UniProtKB">
        <authorList>
            <consortium name="WormBaseParasite"/>
        </authorList>
    </citation>
    <scope>IDENTIFICATION</scope>
</reference>
<dbReference type="AlphaFoldDB" id="A0A5K3F5E3"/>
<dbReference type="WBParaSite" id="MCU_005585-RB">
    <property type="protein sequence ID" value="MCU_005585-RB"/>
    <property type="gene ID" value="MCU_005585"/>
</dbReference>
<accession>A0A5K3F5E3</accession>
<protein>
    <submittedName>
        <fullName evidence="2">Transposase</fullName>
    </submittedName>
</protein>
<keyword evidence="1" id="KW-0812">Transmembrane</keyword>